<feature type="domain" description="Enoyl reductase (ER)" evidence="3">
    <location>
        <begin position="32"/>
        <end position="326"/>
    </location>
</feature>
<dbReference type="Pfam" id="PF13602">
    <property type="entry name" value="ADH_zinc_N_2"/>
    <property type="match status" value="1"/>
</dbReference>
<dbReference type="AlphaFoldDB" id="A0A9E9L8M7"/>
<evidence type="ECO:0000256" key="1">
    <source>
        <dbReference type="ARBA" id="ARBA00010371"/>
    </source>
</evidence>
<evidence type="ECO:0000313" key="4">
    <source>
        <dbReference type="EMBL" id="WAU86960.1"/>
    </source>
</evidence>
<evidence type="ECO:0000259" key="3">
    <source>
        <dbReference type="SMART" id="SM00829"/>
    </source>
</evidence>
<keyword evidence="2" id="KW-0560">Oxidoreductase</keyword>
<dbReference type="EMBL" id="OL546211">
    <property type="protein sequence ID" value="WAU86960.1"/>
    <property type="molecule type" value="mRNA"/>
</dbReference>
<sequence length="367" mass="40199">MLKVQASEKRIEQQKRLIRRHIQKAWFYEEYGPKEVLKVGDFPVPTPLHNQLLVQVRAAALNPIDFKRRQRPIFPSDFPVVPGCDMAGIVVGKGGGVTKFDIGDEVYGNIQDFNAGGKLKQLGTLAEFIVVEESLIATKPKNISFEEAASLPLAVQTAIEGFKTAGFKEGQTVFIVGGAGGVGTLVVQLAKHLYGASHVVATTSTPKVEFVKSLGADEVVDYTKTRYQDIEEKYDFLYDTIGDCKNSFVVAKDEAPIVDITWPPSHPRAVYSSLTVSGDDLEKLRPYLESGKLKAVIDPTGPNAFGDVIEAFRHLETGRARGKVVIFPFPSHHLPSPIPSESKNNGTFEMVPQKLCSLSCALNNNVD</sequence>
<dbReference type="InterPro" id="IPR036291">
    <property type="entry name" value="NAD(P)-bd_dom_sf"/>
</dbReference>
<reference evidence="4" key="1">
    <citation type="submission" date="2021-11" db="EMBL/GenBank/DDBJ databases">
        <authorList>
            <person name="Zhang Y."/>
            <person name="Ren M."/>
            <person name="Zhang X."/>
            <person name="Zhou X."/>
            <person name="Yang J."/>
        </authorList>
    </citation>
    <scope>NUCLEOTIDE SEQUENCE</scope>
</reference>
<organism evidence="4">
    <name type="scientific">Betula platyphylla</name>
    <name type="common">Asian white birch</name>
    <dbReference type="NCBI Taxonomy" id="78630"/>
    <lineage>
        <taxon>Eukaryota</taxon>
        <taxon>Viridiplantae</taxon>
        <taxon>Streptophyta</taxon>
        <taxon>Embryophyta</taxon>
        <taxon>Tracheophyta</taxon>
        <taxon>Spermatophyta</taxon>
        <taxon>Magnoliopsida</taxon>
        <taxon>eudicotyledons</taxon>
        <taxon>Gunneridae</taxon>
        <taxon>Pentapetalae</taxon>
        <taxon>rosids</taxon>
        <taxon>fabids</taxon>
        <taxon>Fagales</taxon>
        <taxon>Betulaceae</taxon>
        <taxon>Betula</taxon>
    </lineage>
</organism>
<dbReference type="Pfam" id="PF08240">
    <property type="entry name" value="ADH_N"/>
    <property type="match status" value="1"/>
</dbReference>
<evidence type="ECO:0000256" key="2">
    <source>
        <dbReference type="ARBA" id="ARBA00023002"/>
    </source>
</evidence>
<dbReference type="PANTHER" id="PTHR44573">
    <property type="entry name" value="NADPH-DEPENDENT ALKENAL/ONE OXIDOREDUCTASE, CHLOROPLASTIC"/>
    <property type="match status" value="1"/>
</dbReference>
<dbReference type="SUPFAM" id="SSF50129">
    <property type="entry name" value="GroES-like"/>
    <property type="match status" value="1"/>
</dbReference>
<comment type="similarity">
    <text evidence="1">Belongs to the zinc-containing alcohol dehydrogenase family. Quinone oxidoreductase subfamily.</text>
</comment>
<dbReference type="Gene3D" id="3.90.180.10">
    <property type="entry name" value="Medium-chain alcohol dehydrogenases, catalytic domain"/>
    <property type="match status" value="1"/>
</dbReference>
<protein>
    <submittedName>
        <fullName evidence="4">Birch protein</fullName>
    </submittedName>
</protein>
<accession>A0A9E9L8M7</accession>
<dbReference type="CDD" id="cd05289">
    <property type="entry name" value="MDR_like_2"/>
    <property type="match status" value="1"/>
</dbReference>
<dbReference type="PANTHER" id="PTHR44573:SF4">
    <property type="entry name" value="2-METHYLENE-FURAN-3-ONE REDUCTASE-LIKE"/>
    <property type="match status" value="1"/>
</dbReference>
<dbReference type="InterPro" id="IPR044626">
    <property type="entry name" value="AOR-like"/>
</dbReference>
<proteinExistence type="evidence at transcript level"/>
<dbReference type="SUPFAM" id="SSF51735">
    <property type="entry name" value="NAD(P)-binding Rossmann-fold domains"/>
    <property type="match status" value="1"/>
</dbReference>
<dbReference type="InterPro" id="IPR020843">
    <property type="entry name" value="ER"/>
</dbReference>
<dbReference type="SMART" id="SM00829">
    <property type="entry name" value="PKS_ER"/>
    <property type="match status" value="1"/>
</dbReference>
<dbReference type="GO" id="GO:0016628">
    <property type="term" value="F:oxidoreductase activity, acting on the CH-CH group of donors, NAD or NADP as acceptor"/>
    <property type="evidence" value="ECO:0007669"/>
    <property type="project" value="InterPro"/>
</dbReference>
<dbReference type="Gene3D" id="3.40.50.720">
    <property type="entry name" value="NAD(P)-binding Rossmann-like Domain"/>
    <property type="match status" value="1"/>
</dbReference>
<name>A0A9E9L8M7_BETPL</name>
<dbReference type="InterPro" id="IPR011032">
    <property type="entry name" value="GroES-like_sf"/>
</dbReference>
<dbReference type="InterPro" id="IPR013154">
    <property type="entry name" value="ADH-like_N"/>
</dbReference>